<gene>
    <name evidence="1" type="ORF">CLSA_c29440</name>
</gene>
<sequence>MKNNNVKMNEIKNKLGVEKLNELSEMLNKVGIFNLPATNEVTKKYGILLECSCCGELYCLKSYNYNELMSVNLKEEVYNLMINEEMILH</sequence>
<accession>U5MWC5</accession>
<dbReference type="GeneID" id="55475327"/>
<name>U5MWC5_CLOSA</name>
<proteinExistence type="predicted"/>
<dbReference type="EMBL" id="CP006721">
    <property type="protein sequence ID" value="AGX43911.1"/>
    <property type="molecule type" value="Genomic_DNA"/>
</dbReference>
<dbReference type="KEGG" id="csb:CLSA_c29440"/>
<dbReference type="HOGENOM" id="CLU_2449442_0_0_9"/>
<evidence type="ECO:0000313" key="2">
    <source>
        <dbReference type="Proteomes" id="UP000017118"/>
    </source>
</evidence>
<dbReference type="AlphaFoldDB" id="U5MWC5"/>
<protein>
    <submittedName>
        <fullName evidence="1">Uncharacterized protein</fullName>
    </submittedName>
</protein>
<evidence type="ECO:0000313" key="1">
    <source>
        <dbReference type="EMBL" id="AGX43911.1"/>
    </source>
</evidence>
<dbReference type="PATRIC" id="fig|1345695.10.peg.1026"/>
<dbReference type="Proteomes" id="UP000017118">
    <property type="component" value="Chromosome"/>
</dbReference>
<reference evidence="1 2" key="1">
    <citation type="journal article" date="2013" name="Genome Announc.">
        <title>Complete Genome Sequence of the Solvent Producer Clostridium saccharobutylicum NCP262 (DSM 13864).</title>
        <authorList>
            <person name="Poehlein A."/>
            <person name="Hartwich K."/>
            <person name="Krabben P."/>
            <person name="Ehrenreich A."/>
            <person name="Liebl W."/>
            <person name="Durre P."/>
            <person name="Gottschalk G."/>
            <person name="Daniel R."/>
        </authorList>
    </citation>
    <scope>NUCLEOTIDE SEQUENCE [LARGE SCALE GENOMIC DNA]</scope>
    <source>
        <strain evidence="1">DSM 13864</strain>
    </source>
</reference>
<keyword evidence="2" id="KW-1185">Reference proteome</keyword>
<organism evidence="1 2">
    <name type="scientific">Clostridium saccharobutylicum DSM 13864</name>
    <dbReference type="NCBI Taxonomy" id="1345695"/>
    <lineage>
        <taxon>Bacteria</taxon>
        <taxon>Bacillati</taxon>
        <taxon>Bacillota</taxon>
        <taxon>Clostridia</taxon>
        <taxon>Eubacteriales</taxon>
        <taxon>Clostridiaceae</taxon>
        <taxon>Clostridium</taxon>
    </lineage>
</organism>
<dbReference type="RefSeq" id="WP_022747056.1">
    <property type="nucleotide sequence ID" value="NC_022571.1"/>
</dbReference>